<feature type="region of interest" description="Disordered" evidence="1">
    <location>
        <begin position="468"/>
        <end position="946"/>
    </location>
</feature>
<feature type="region of interest" description="Disordered" evidence="1">
    <location>
        <begin position="1317"/>
        <end position="1401"/>
    </location>
</feature>
<feature type="compositionally biased region" description="Polar residues" evidence="1">
    <location>
        <begin position="1020"/>
        <end position="1029"/>
    </location>
</feature>
<feature type="compositionally biased region" description="Basic and acidic residues" evidence="1">
    <location>
        <begin position="468"/>
        <end position="477"/>
    </location>
</feature>
<accession>A0AAQ3MBX6</accession>
<keyword evidence="3" id="KW-1185">Reference proteome</keyword>
<feature type="region of interest" description="Disordered" evidence="1">
    <location>
        <begin position="51"/>
        <end position="83"/>
    </location>
</feature>
<feature type="region of interest" description="Disordered" evidence="1">
    <location>
        <begin position="1078"/>
        <end position="1142"/>
    </location>
</feature>
<feature type="region of interest" description="Disordered" evidence="1">
    <location>
        <begin position="200"/>
        <end position="219"/>
    </location>
</feature>
<dbReference type="EMBL" id="CP138592">
    <property type="protein sequence ID" value="WPH04608.1"/>
    <property type="molecule type" value="Genomic_DNA"/>
</dbReference>
<feature type="compositionally biased region" description="Low complexity" evidence="1">
    <location>
        <begin position="684"/>
        <end position="695"/>
    </location>
</feature>
<reference evidence="2 3" key="1">
    <citation type="submission" date="2023-11" db="EMBL/GenBank/DDBJ databases">
        <title>An acidophilic fungus is an integral part of prey digestion in a carnivorous sundew plant.</title>
        <authorList>
            <person name="Tsai I.J."/>
        </authorList>
    </citation>
    <scope>NUCLEOTIDE SEQUENCE [LARGE SCALE GENOMIC DNA]</scope>
    <source>
        <strain evidence="2">169a</strain>
    </source>
</reference>
<feature type="region of interest" description="Disordered" evidence="1">
    <location>
        <begin position="1007"/>
        <end position="1029"/>
    </location>
</feature>
<feature type="compositionally biased region" description="Pro residues" evidence="1">
    <location>
        <begin position="404"/>
        <end position="417"/>
    </location>
</feature>
<feature type="compositionally biased region" description="Basic and acidic residues" evidence="1">
    <location>
        <begin position="674"/>
        <end position="683"/>
    </location>
</feature>
<protein>
    <submittedName>
        <fullName evidence="2">Uncharacterized protein</fullName>
    </submittedName>
</protein>
<feature type="compositionally biased region" description="Low complexity" evidence="1">
    <location>
        <begin position="1373"/>
        <end position="1382"/>
    </location>
</feature>
<proteinExistence type="predicted"/>
<evidence type="ECO:0000313" key="2">
    <source>
        <dbReference type="EMBL" id="WPH04608.1"/>
    </source>
</evidence>
<evidence type="ECO:0000313" key="3">
    <source>
        <dbReference type="Proteomes" id="UP001303373"/>
    </source>
</evidence>
<feature type="compositionally biased region" description="Low complexity" evidence="1">
    <location>
        <begin position="56"/>
        <end position="67"/>
    </location>
</feature>
<feature type="compositionally biased region" description="Polar residues" evidence="1">
    <location>
        <begin position="860"/>
        <end position="883"/>
    </location>
</feature>
<dbReference type="Proteomes" id="UP001303373">
    <property type="component" value="Chromosome 13"/>
</dbReference>
<evidence type="ECO:0000256" key="1">
    <source>
        <dbReference type="SAM" id="MobiDB-lite"/>
    </source>
</evidence>
<feature type="region of interest" description="Disordered" evidence="1">
    <location>
        <begin position="376"/>
        <end position="436"/>
    </location>
</feature>
<feature type="region of interest" description="Disordered" evidence="1">
    <location>
        <begin position="125"/>
        <end position="158"/>
    </location>
</feature>
<feature type="compositionally biased region" description="Basic and acidic residues" evidence="1">
    <location>
        <begin position="757"/>
        <end position="766"/>
    </location>
</feature>
<feature type="compositionally biased region" description="Low complexity" evidence="1">
    <location>
        <begin position="209"/>
        <end position="218"/>
    </location>
</feature>
<feature type="compositionally biased region" description="Basic and acidic residues" evidence="1">
    <location>
        <begin position="625"/>
        <end position="664"/>
    </location>
</feature>
<feature type="compositionally biased region" description="Low complexity" evidence="1">
    <location>
        <begin position="391"/>
        <end position="403"/>
    </location>
</feature>
<feature type="compositionally biased region" description="Polar residues" evidence="1">
    <location>
        <begin position="767"/>
        <end position="794"/>
    </location>
</feature>
<organism evidence="2 3">
    <name type="scientific">Acrodontium crateriforme</name>
    <dbReference type="NCBI Taxonomy" id="150365"/>
    <lineage>
        <taxon>Eukaryota</taxon>
        <taxon>Fungi</taxon>
        <taxon>Dikarya</taxon>
        <taxon>Ascomycota</taxon>
        <taxon>Pezizomycotina</taxon>
        <taxon>Dothideomycetes</taxon>
        <taxon>Dothideomycetidae</taxon>
        <taxon>Mycosphaerellales</taxon>
        <taxon>Teratosphaeriaceae</taxon>
        <taxon>Acrodontium</taxon>
    </lineage>
</organism>
<feature type="compositionally biased region" description="Polar residues" evidence="1">
    <location>
        <begin position="380"/>
        <end position="390"/>
    </location>
</feature>
<sequence length="1401" mass="147978">MVFASTVPGTVMAEQINHNVVNGLESAGASALAGVAANHTTETAVFDGKQQSIPDSTQSSQNQSTSNALDPVAGTLPSTKQAHTDAANIAADPSAGDATEIAASAPAVEEKGHTLLSALVNGAGEGANHREVPRDGANTPDPSVDHSVNSDTDASKGDISELLKGDAHHTRTSSVKKPTTFSKVSVTKTFMAKAASPAPPIVKLGEKPSSASTSAASTPLARPRLVAKTGSGLQNMQKPRIGVERSGGPDANMVWNKNRPTPLPPAKHFTDEELKQQYGIHLATRLQTDEDGKESKWADIDDDEDDWAPEAVVWMDGTKSTVAAADAVPPEAEVKQAPPQTPAQPTNAVEAFKAANSTSKRPVELGPQKTILKPGIAAQQARQQNGGVSTSSAEKPSLKAKSPAPAPSRSPWAPLPPVDAVSPVVPPTLQTPVAHHTHAPLPTQDARAYDSHVSAPPAREIAADTFDRSWRESEGAPRELFNSANGRYEPVPENGRRGSMKPSDGYRKTAVLRRPSHGTPAEPSAAFQTRSNVQMDGNSSWNRRRGSSISQGSLPPGRRLSVSKGSDINSERRGSTTMSHDTRGSPPSTRAEPGRPTFNQQSAWDQQMPARPDAGTDAPAAEVEDPVKAQERIMKEKRAAREQEVKRRKELEEQEAAAKQERLRAKLAALEGAGKSKKEREAEAAAATIASDKTAPVTIESSSTVNARQPSTSGTAAQDATPPKHSDEPVTPPAEGEIAPLAALPQHPQTASVPERLSSETTDRQTRAQLSPRGNTRGSFAPQPSTYKNASYSSPGDRKTQPFGALNPDPFAPWGATTNGNVWGSSGIGNGTFEKASSFAPMPISQQNSALPPPPGMGRPSTSTRISPATQETRPPNVQQQVTEPLHPFPPPGVDSRAEASWGQGRAPGMSPAPGLGRQAHLPAPIGPPSRAQQQQQRADPLSAWNSTAQRLPQEYAANMQSTQQKKFAPSGPSELGPLTETFVKTSGHGASRRFDKTEVTIHDSQGSRLVSAHSPVPPNAQTQPSGLVSMGSPFNENTVRIPDGSRRVQSAVQPPIAPPAAYLPPHLALNRMANAAVQAAPPDKGDTSLPPPESFNHPVNSGDSRHPQVRLPPPPPVVKLPPQGSAMAHPQASMPHGQSHAWGPPRPIVQNADWQARFNGLFNRAPIQTEIPPSPPKTPPKVQDAALAVTSSSKAPLHDVLPQRSATVSLPSGKGLGVADIDDSADVESKPAVEPMFNDELSFGSLPKIHIPRTSNYELGMAQHNMLTMAGGSDEKLDSHSYPVLDFKEVKIFWRSPNGIFVNLPGTSLDTNKLIKHRPENRKTSAFIKKTPGKGPKGKSKVSAPNSPATASETTKKTSPLKGPTPVPSSPATPSVSVNTTRKSSVKVPRTRPAPAIVSP</sequence>
<feature type="region of interest" description="Disordered" evidence="1">
    <location>
        <begin position="959"/>
        <end position="982"/>
    </location>
</feature>
<name>A0AAQ3MBX6_9PEZI</name>
<feature type="compositionally biased region" description="Polar residues" evidence="1">
    <location>
        <begin position="526"/>
        <end position="536"/>
    </location>
</feature>
<feature type="compositionally biased region" description="Polar residues" evidence="1">
    <location>
        <begin position="699"/>
        <end position="718"/>
    </location>
</feature>
<gene>
    <name evidence="2" type="ORF">R9X50_00750000</name>
</gene>
<feature type="compositionally biased region" description="Pro residues" evidence="1">
    <location>
        <begin position="1111"/>
        <end position="1120"/>
    </location>
</feature>
<feature type="compositionally biased region" description="Polar residues" evidence="1">
    <location>
        <begin position="1344"/>
        <end position="1354"/>
    </location>
</feature>